<protein>
    <submittedName>
        <fullName evidence="1">Uncharacterized protein</fullName>
    </submittedName>
</protein>
<gene>
    <name evidence="1" type="ORF">G3569_16075</name>
</gene>
<dbReference type="RefSeq" id="WP_165271066.1">
    <property type="nucleotide sequence ID" value="NZ_JAALLS010000026.1"/>
</dbReference>
<accession>A0A6M1T6S9</accession>
<evidence type="ECO:0000313" key="1">
    <source>
        <dbReference type="EMBL" id="NGP89877.1"/>
    </source>
</evidence>
<comment type="caution">
    <text evidence="1">The sequence shown here is derived from an EMBL/GenBank/DDBJ whole genome shotgun (WGS) entry which is preliminary data.</text>
</comment>
<name>A0A6M1T6S9_9BACT</name>
<keyword evidence="2" id="KW-1185">Reference proteome</keyword>
<dbReference type="Proteomes" id="UP000479132">
    <property type="component" value="Unassembled WGS sequence"/>
</dbReference>
<evidence type="ECO:0000313" key="2">
    <source>
        <dbReference type="Proteomes" id="UP000479132"/>
    </source>
</evidence>
<reference evidence="1 2" key="1">
    <citation type="submission" date="2020-02" db="EMBL/GenBank/DDBJ databases">
        <title>Aliifodinibius halophilus 2W32, complete genome.</title>
        <authorList>
            <person name="Li Y."/>
            <person name="Wu S."/>
        </authorList>
    </citation>
    <scope>NUCLEOTIDE SEQUENCE [LARGE SCALE GENOMIC DNA]</scope>
    <source>
        <strain evidence="1 2">2W32</strain>
    </source>
</reference>
<sequence>MNNQDHEPKTNTVLGKRPTLLSNETYRGFSIDNISKNWNGVKVTAINSKGMKISGNADSKQQAVEKVINQIDLLFDQ</sequence>
<organism evidence="1 2">
    <name type="scientific">Fodinibius halophilus</name>
    <dbReference type="NCBI Taxonomy" id="1736908"/>
    <lineage>
        <taxon>Bacteria</taxon>
        <taxon>Pseudomonadati</taxon>
        <taxon>Balneolota</taxon>
        <taxon>Balneolia</taxon>
        <taxon>Balneolales</taxon>
        <taxon>Balneolaceae</taxon>
        <taxon>Fodinibius</taxon>
    </lineage>
</organism>
<proteinExistence type="predicted"/>
<dbReference type="EMBL" id="JAALLS010000026">
    <property type="protein sequence ID" value="NGP89877.1"/>
    <property type="molecule type" value="Genomic_DNA"/>
</dbReference>
<dbReference type="AlphaFoldDB" id="A0A6M1T6S9"/>